<dbReference type="SUPFAM" id="SSF81799">
    <property type="entry name" value="Putative methyltransferase TM0872, insert domain"/>
    <property type="match status" value="1"/>
</dbReference>
<dbReference type="CDD" id="cd02440">
    <property type="entry name" value="AdoMet_MTases"/>
    <property type="match status" value="1"/>
</dbReference>
<dbReference type="GO" id="GO:0005737">
    <property type="term" value="C:cytoplasm"/>
    <property type="evidence" value="ECO:0007669"/>
    <property type="project" value="UniProtKB-SubCell"/>
</dbReference>
<dbReference type="KEGG" id="samy:DB32_004442"/>
<keyword evidence="5 6" id="KW-0949">S-adenosyl-L-methionine</keyword>
<accession>A0A0F6W4K4</accession>
<dbReference type="EC" id="2.1.1.199" evidence="6"/>
<keyword evidence="3 6" id="KW-0489">Methyltransferase</keyword>
<dbReference type="Pfam" id="PF01795">
    <property type="entry name" value="Methyltransf_5"/>
    <property type="match status" value="1"/>
</dbReference>
<dbReference type="PANTHER" id="PTHR11265:SF0">
    <property type="entry name" value="12S RRNA N4-METHYLCYTIDINE METHYLTRANSFERASE"/>
    <property type="match status" value="1"/>
</dbReference>
<dbReference type="EMBL" id="CP011125">
    <property type="protein sequence ID" value="AKF07293.1"/>
    <property type="molecule type" value="Genomic_DNA"/>
</dbReference>
<dbReference type="STRING" id="927083.DB32_004442"/>
<name>A0A0F6W4K4_9BACT</name>
<feature type="binding site" evidence="6">
    <location>
        <position position="101"/>
    </location>
    <ligand>
        <name>S-adenosyl-L-methionine</name>
        <dbReference type="ChEBI" id="CHEBI:59789"/>
    </ligand>
</feature>
<comment type="similarity">
    <text evidence="1 6">Belongs to the methyltransferase superfamily. RsmH family.</text>
</comment>
<dbReference type="Proteomes" id="UP000034883">
    <property type="component" value="Chromosome"/>
</dbReference>
<evidence type="ECO:0000256" key="2">
    <source>
        <dbReference type="ARBA" id="ARBA00022552"/>
    </source>
</evidence>
<evidence type="ECO:0000256" key="7">
    <source>
        <dbReference type="SAM" id="MobiDB-lite"/>
    </source>
</evidence>
<evidence type="ECO:0000313" key="8">
    <source>
        <dbReference type="EMBL" id="AKF07293.1"/>
    </source>
</evidence>
<gene>
    <name evidence="6" type="primary">rsmH</name>
    <name evidence="8" type="ORF">DB32_004442</name>
</gene>
<evidence type="ECO:0000256" key="5">
    <source>
        <dbReference type="ARBA" id="ARBA00022691"/>
    </source>
</evidence>
<comment type="subcellular location">
    <subcellularLocation>
        <location evidence="6">Cytoplasm</location>
    </subcellularLocation>
</comment>
<dbReference type="InterPro" id="IPR029063">
    <property type="entry name" value="SAM-dependent_MTases_sf"/>
</dbReference>
<dbReference type="GO" id="GO:0071424">
    <property type="term" value="F:rRNA (cytosine-N4-)-methyltransferase activity"/>
    <property type="evidence" value="ECO:0007669"/>
    <property type="project" value="UniProtKB-UniRule"/>
</dbReference>
<feature type="binding site" evidence="6">
    <location>
        <position position="56"/>
    </location>
    <ligand>
        <name>S-adenosyl-L-methionine</name>
        <dbReference type="ChEBI" id="CHEBI:59789"/>
    </ligand>
</feature>
<feature type="region of interest" description="Disordered" evidence="7">
    <location>
        <begin position="258"/>
        <end position="299"/>
    </location>
</feature>
<keyword evidence="2 6" id="KW-0698">rRNA processing</keyword>
<sequence length="299" mass="32507">MSEQVYTHAPVLLAEVLAQLAPKSGGLYVDATLGRGGHSEAILEASAPDGRLIGIDRDPRALEETAPRLARFGDRVKLVHAAFAELQNVLGDERVDGLLADLGVSSPQLDDATRGFSFRAEGPLDMRMDPTRGLSARELIAETDEQELANLIFRLGEERRSRPIARAIKRLEASGEMNTTGDLRRATVSVLGPRRTGGIDPATRTFQALRLAVNGELEQLDALLAAVPDVLVDGGVAAIISFHSLEDRAVKRAFRGDERLEPTTKKPIVATDEENDRNPRARSAKLRAARRLSRGEEAR</sequence>
<dbReference type="GO" id="GO:0070475">
    <property type="term" value="P:rRNA base methylation"/>
    <property type="evidence" value="ECO:0007669"/>
    <property type="project" value="UniProtKB-UniRule"/>
</dbReference>
<keyword evidence="9" id="KW-1185">Reference proteome</keyword>
<evidence type="ECO:0000256" key="6">
    <source>
        <dbReference type="HAMAP-Rule" id="MF_01007"/>
    </source>
</evidence>
<evidence type="ECO:0000256" key="3">
    <source>
        <dbReference type="ARBA" id="ARBA00022603"/>
    </source>
</evidence>
<reference evidence="8 9" key="1">
    <citation type="submission" date="2015-03" db="EMBL/GenBank/DDBJ databases">
        <title>Genome assembly of Sandaracinus amylolyticus DSM 53668.</title>
        <authorList>
            <person name="Sharma G."/>
            <person name="Subramanian S."/>
        </authorList>
    </citation>
    <scope>NUCLEOTIDE SEQUENCE [LARGE SCALE GENOMIC DNA]</scope>
    <source>
        <strain evidence="8 9">DSM 53668</strain>
    </source>
</reference>
<feature type="binding site" evidence="6">
    <location>
        <position position="83"/>
    </location>
    <ligand>
        <name>S-adenosyl-L-methionine</name>
        <dbReference type="ChEBI" id="CHEBI:59789"/>
    </ligand>
</feature>
<dbReference type="Gene3D" id="3.40.50.150">
    <property type="entry name" value="Vaccinia Virus protein VP39"/>
    <property type="match status" value="1"/>
</dbReference>
<dbReference type="HAMAP" id="MF_01007">
    <property type="entry name" value="16SrRNA_methyltr_H"/>
    <property type="match status" value="1"/>
</dbReference>
<evidence type="ECO:0000256" key="1">
    <source>
        <dbReference type="ARBA" id="ARBA00010396"/>
    </source>
</evidence>
<dbReference type="AlphaFoldDB" id="A0A0F6W4K4"/>
<dbReference type="RefSeq" id="WP_053234573.1">
    <property type="nucleotide sequence ID" value="NZ_CP011125.1"/>
</dbReference>
<protein>
    <recommendedName>
        <fullName evidence="6">Ribosomal RNA small subunit methyltransferase H</fullName>
        <ecNumber evidence="6">2.1.1.199</ecNumber>
    </recommendedName>
    <alternativeName>
        <fullName evidence="6">16S rRNA m(4)C1402 methyltransferase</fullName>
    </alternativeName>
    <alternativeName>
        <fullName evidence="6">rRNA (cytosine-N(4)-)-methyltransferase RsmH</fullName>
    </alternativeName>
</protein>
<evidence type="ECO:0000313" key="9">
    <source>
        <dbReference type="Proteomes" id="UP000034883"/>
    </source>
</evidence>
<dbReference type="PANTHER" id="PTHR11265">
    <property type="entry name" value="S-ADENOSYL-METHYLTRANSFERASE MRAW"/>
    <property type="match status" value="1"/>
</dbReference>
<comment type="function">
    <text evidence="6">Specifically methylates the N4 position of cytidine in position 1402 (C1402) of 16S rRNA.</text>
</comment>
<dbReference type="NCBIfam" id="TIGR00006">
    <property type="entry name" value="16S rRNA (cytosine(1402)-N(4))-methyltransferase RsmH"/>
    <property type="match status" value="1"/>
</dbReference>
<proteinExistence type="inferred from homology"/>
<dbReference type="InterPro" id="IPR023397">
    <property type="entry name" value="SAM-dep_MeTrfase_MraW_recog"/>
</dbReference>
<dbReference type="SUPFAM" id="SSF53335">
    <property type="entry name" value="S-adenosyl-L-methionine-dependent methyltransferases"/>
    <property type="match status" value="1"/>
</dbReference>
<dbReference type="Gene3D" id="1.10.150.170">
    <property type="entry name" value="Putative methyltransferase TM0872, insert domain"/>
    <property type="match status" value="1"/>
</dbReference>
<feature type="binding site" evidence="6">
    <location>
        <position position="108"/>
    </location>
    <ligand>
        <name>S-adenosyl-L-methionine</name>
        <dbReference type="ChEBI" id="CHEBI:59789"/>
    </ligand>
</feature>
<evidence type="ECO:0000256" key="4">
    <source>
        <dbReference type="ARBA" id="ARBA00022679"/>
    </source>
</evidence>
<dbReference type="OrthoDB" id="9806637at2"/>
<dbReference type="PIRSF" id="PIRSF004486">
    <property type="entry name" value="MraW"/>
    <property type="match status" value="1"/>
</dbReference>
<dbReference type="InterPro" id="IPR002903">
    <property type="entry name" value="RsmH"/>
</dbReference>
<organism evidence="8 9">
    <name type="scientific">Sandaracinus amylolyticus</name>
    <dbReference type="NCBI Taxonomy" id="927083"/>
    <lineage>
        <taxon>Bacteria</taxon>
        <taxon>Pseudomonadati</taxon>
        <taxon>Myxococcota</taxon>
        <taxon>Polyangia</taxon>
        <taxon>Polyangiales</taxon>
        <taxon>Sandaracinaceae</taxon>
        <taxon>Sandaracinus</taxon>
    </lineage>
</organism>
<keyword evidence="4 6" id="KW-0808">Transferase</keyword>
<feature type="compositionally biased region" description="Basic residues" evidence="7">
    <location>
        <begin position="280"/>
        <end position="292"/>
    </location>
</feature>
<feature type="binding site" evidence="6">
    <location>
        <begin position="36"/>
        <end position="38"/>
    </location>
    <ligand>
        <name>S-adenosyl-L-methionine</name>
        <dbReference type="ChEBI" id="CHEBI:59789"/>
    </ligand>
</feature>
<comment type="catalytic activity">
    <reaction evidence="6">
        <text>cytidine(1402) in 16S rRNA + S-adenosyl-L-methionine = N(4)-methylcytidine(1402) in 16S rRNA + S-adenosyl-L-homocysteine + H(+)</text>
        <dbReference type="Rhea" id="RHEA:42928"/>
        <dbReference type="Rhea" id="RHEA-COMP:10286"/>
        <dbReference type="Rhea" id="RHEA-COMP:10287"/>
        <dbReference type="ChEBI" id="CHEBI:15378"/>
        <dbReference type="ChEBI" id="CHEBI:57856"/>
        <dbReference type="ChEBI" id="CHEBI:59789"/>
        <dbReference type="ChEBI" id="CHEBI:74506"/>
        <dbReference type="ChEBI" id="CHEBI:82748"/>
        <dbReference type="EC" id="2.1.1.199"/>
    </reaction>
</comment>
<keyword evidence="6" id="KW-0963">Cytoplasm</keyword>